<feature type="coiled-coil region" evidence="1">
    <location>
        <begin position="267"/>
        <end position="294"/>
    </location>
</feature>
<dbReference type="Proteomes" id="UP001152799">
    <property type="component" value="Chromosome 1"/>
</dbReference>
<accession>A0A9P0DCI1</accession>
<evidence type="ECO:0000313" key="2">
    <source>
        <dbReference type="EMBL" id="CAH1122155.1"/>
    </source>
</evidence>
<keyword evidence="1" id="KW-0175">Coiled coil</keyword>
<dbReference type="OrthoDB" id="8124546at2759"/>
<reference evidence="2" key="1">
    <citation type="submission" date="2022-01" db="EMBL/GenBank/DDBJ databases">
        <authorList>
            <person name="King R."/>
        </authorList>
    </citation>
    <scope>NUCLEOTIDE SEQUENCE</scope>
</reference>
<name>A0A9P0DCI1_9CUCU</name>
<gene>
    <name evidence="2" type="ORF">CEUTPL_LOCUS1238</name>
</gene>
<evidence type="ECO:0000313" key="3">
    <source>
        <dbReference type="Proteomes" id="UP001152799"/>
    </source>
</evidence>
<proteinExistence type="predicted"/>
<evidence type="ECO:0000256" key="1">
    <source>
        <dbReference type="SAM" id="Coils"/>
    </source>
</evidence>
<dbReference type="AlphaFoldDB" id="A0A9P0DCI1"/>
<protein>
    <submittedName>
        <fullName evidence="2">Uncharacterized protein</fullName>
    </submittedName>
</protein>
<sequence>MGIRGAKRLLQSQAKPVDTTELRQFSKIPVDISLDGLSLLYESRTPENLKVTTDSYNDGYDENLMAESTYKMTYNYVKEIQLQCPVNSVKIYIDGISPSLKSKNMSANRKFDLNLAILLMCQVIIQRLPFNGKSKVVKLPFGEAEYECFLRRDVSRPNILRSRDSDLFHICYGYQKQTANDAVFYFNPDWKCTDLTKKILDEDKCMKVFQLFNNEFKNMSKENIIAIMEEIGTVKHLCQKYHDKERNIQSMVTGKTKSQSIDGLYESEDIEMIIKSLEKILRAAQRKNKYSENNNVASLFAVPEDDLKIITWSANYSLIGARLIGYHTRNSG</sequence>
<dbReference type="EMBL" id="OU892277">
    <property type="protein sequence ID" value="CAH1122155.1"/>
    <property type="molecule type" value="Genomic_DNA"/>
</dbReference>
<keyword evidence="3" id="KW-1185">Reference proteome</keyword>
<organism evidence="2 3">
    <name type="scientific">Ceutorhynchus assimilis</name>
    <name type="common">cabbage seed weevil</name>
    <dbReference type="NCBI Taxonomy" id="467358"/>
    <lineage>
        <taxon>Eukaryota</taxon>
        <taxon>Metazoa</taxon>
        <taxon>Ecdysozoa</taxon>
        <taxon>Arthropoda</taxon>
        <taxon>Hexapoda</taxon>
        <taxon>Insecta</taxon>
        <taxon>Pterygota</taxon>
        <taxon>Neoptera</taxon>
        <taxon>Endopterygota</taxon>
        <taxon>Coleoptera</taxon>
        <taxon>Polyphaga</taxon>
        <taxon>Cucujiformia</taxon>
        <taxon>Curculionidae</taxon>
        <taxon>Ceutorhynchinae</taxon>
        <taxon>Ceutorhynchus</taxon>
    </lineage>
</organism>